<feature type="domain" description="Calcineurin-like phosphoesterase" evidence="1">
    <location>
        <begin position="16"/>
        <end position="168"/>
    </location>
</feature>
<dbReference type="AlphaFoldDB" id="A0A662DCA0"/>
<dbReference type="PANTHER" id="PTHR12905:SF0">
    <property type="entry name" value="CALCINEURIN-LIKE PHOSPHOESTERASE DOMAIN-CONTAINING PROTEIN"/>
    <property type="match status" value="1"/>
</dbReference>
<dbReference type="GO" id="GO:0016787">
    <property type="term" value="F:hydrolase activity"/>
    <property type="evidence" value="ECO:0007669"/>
    <property type="project" value="InterPro"/>
</dbReference>
<dbReference type="InterPro" id="IPR004843">
    <property type="entry name" value="Calcineurin-like_PHP"/>
</dbReference>
<gene>
    <name evidence="2" type="ORF">DRI96_05005</name>
</gene>
<reference evidence="2 3" key="1">
    <citation type="submission" date="2018-06" db="EMBL/GenBank/DDBJ databases">
        <title>Extensive metabolic versatility and redundancy in microbially diverse, dynamic hydrothermal sediments.</title>
        <authorList>
            <person name="Dombrowski N."/>
            <person name="Teske A."/>
            <person name="Baker B.J."/>
        </authorList>
    </citation>
    <scope>NUCLEOTIDE SEQUENCE [LARGE SCALE GENOMIC DNA]</scope>
    <source>
        <strain evidence="2">B19_G9</strain>
    </source>
</reference>
<evidence type="ECO:0000313" key="3">
    <source>
        <dbReference type="Proteomes" id="UP000267654"/>
    </source>
</evidence>
<organism evidence="2 3">
    <name type="scientific">Aerophobetes bacterium</name>
    <dbReference type="NCBI Taxonomy" id="2030807"/>
    <lineage>
        <taxon>Bacteria</taxon>
        <taxon>Candidatus Aerophobota</taxon>
    </lineage>
</organism>
<evidence type="ECO:0000313" key="2">
    <source>
        <dbReference type="EMBL" id="RLE12137.1"/>
    </source>
</evidence>
<dbReference type="InterPro" id="IPR051693">
    <property type="entry name" value="UPF0046_metallophosphoest"/>
</dbReference>
<dbReference type="EMBL" id="QMQB01000182">
    <property type="protein sequence ID" value="RLE12137.1"/>
    <property type="molecule type" value="Genomic_DNA"/>
</dbReference>
<dbReference type="InterPro" id="IPR029052">
    <property type="entry name" value="Metallo-depent_PP-like"/>
</dbReference>
<sequence length="213" mass="24766">MKVLAVADRVHPLLYDYFDKDRFSDIDIILSAGDLRPKFLSFLVSMLNRRCYYVRGNHDTIYNESPPLGCMNIDGKVIVHDGIRIMGLEGSMWYGGRGVEYTENQMSWKISRLKFKIWRKGGIDIVLTHAPPKGIHDGKDVCHAGFACFVKLIKRYKPQYFIHGHTHMSYGYSKERITEINGTKVVNVDGYYIFEIKPKLRKKDRDKKEELLK</sequence>
<protein>
    <submittedName>
        <fullName evidence="2">Metallophosphoesterase</fullName>
    </submittedName>
</protein>
<comment type="caution">
    <text evidence="2">The sequence shown here is derived from an EMBL/GenBank/DDBJ whole genome shotgun (WGS) entry which is preliminary data.</text>
</comment>
<accession>A0A662DCA0</accession>
<dbReference type="Pfam" id="PF00149">
    <property type="entry name" value="Metallophos"/>
    <property type="match status" value="1"/>
</dbReference>
<evidence type="ECO:0000259" key="1">
    <source>
        <dbReference type="Pfam" id="PF00149"/>
    </source>
</evidence>
<dbReference type="Gene3D" id="3.60.21.10">
    <property type="match status" value="1"/>
</dbReference>
<proteinExistence type="predicted"/>
<dbReference type="Proteomes" id="UP000267654">
    <property type="component" value="Unassembled WGS sequence"/>
</dbReference>
<dbReference type="SUPFAM" id="SSF56300">
    <property type="entry name" value="Metallo-dependent phosphatases"/>
    <property type="match status" value="1"/>
</dbReference>
<dbReference type="PANTHER" id="PTHR12905">
    <property type="entry name" value="METALLOPHOSPHOESTERASE"/>
    <property type="match status" value="1"/>
</dbReference>
<name>A0A662DCA0_UNCAE</name>